<feature type="non-terminal residue" evidence="4">
    <location>
        <position position="152"/>
    </location>
</feature>
<reference evidence="4" key="1">
    <citation type="submission" date="2019-08" db="EMBL/GenBank/DDBJ databases">
        <title>The genome of the North American firefly Photinus pyralis.</title>
        <authorList>
            <consortium name="Photinus pyralis genome working group"/>
            <person name="Fallon T.R."/>
            <person name="Sander Lower S.E."/>
            <person name="Weng J.-K."/>
        </authorList>
    </citation>
    <scope>NUCLEOTIDE SEQUENCE</scope>
    <source>
        <strain evidence="4">TRF0915ILg1</strain>
        <tissue evidence="4">Whole body</tissue>
    </source>
</reference>
<keyword evidence="1" id="KW-0378">Hydrolase</keyword>
<protein>
    <recommendedName>
        <fullName evidence="3">Calcineurin-like phosphoesterase domain-containing protein</fullName>
    </recommendedName>
</protein>
<keyword evidence="5" id="KW-1185">Reference proteome</keyword>
<sequence>RRKISQKPLRILQFTDVHIDPHYVANSTANCKELKRPLCCQSDLELNVEDGAGYWGDYRECDIPWYTFKNFLDFAANLHKKSPISYIYFTGDIINHRVWEGSINENIQVIKQMFAMVKRRLPGIKVFPVVGNHEAFPTNVCLEEDQSRFKYT</sequence>
<dbReference type="SUPFAM" id="SSF56300">
    <property type="entry name" value="Metallo-dependent phosphatases"/>
    <property type="match status" value="1"/>
</dbReference>
<proteinExistence type="predicted"/>
<evidence type="ECO:0000259" key="3">
    <source>
        <dbReference type="Pfam" id="PF00149"/>
    </source>
</evidence>
<dbReference type="AlphaFoldDB" id="A0A8K0CNI5"/>
<name>A0A8K0CNI5_IGNLU</name>
<dbReference type="GO" id="GO:0016020">
    <property type="term" value="C:membrane"/>
    <property type="evidence" value="ECO:0007669"/>
    <property type="project" value="GOC"/>
</dbReference>
<dbReference type="GO" id="GO:0046513">
    <property type="term" value="P:ceramide biosynthetic process"/>
    <property type="evidence" value="ECO:0007669"/>
    <property type="project" value="TreeGrafter"/>
</dbReference>
<dbReference type="Pfam" id="PF00149">
    <property type="entry name" value="Metallophos"/>
    <property type="match status" value="1"/>
</dbReference>
<dbReference type="Gene3D" id="3.60.21.10">
    <property type="match status" value="1"/>
</dbReference>
<gene>
    <name evidence="4" type="ORF">ILUMI_15498</name>
</gene>
<dbReference type="GO" id="GO:0005764">
    <property type="term" value="C:lysosome"/>
    <property type="evidence" value="ECO:0007669"/>
    <property type="project" value="TreeGrafter"/>
</dbReference>
<dbReference type="Proteomes" id="UP000801492">
    <property type="component" value="Unassembled WGS sequence"/>
</dbReference>
<keyword evidence="2" id="KW-0325">Glycoprotein</keyword>
<dbReference type="InterPro" id="IPR004843">
    <property type="entry name" value="Calcineurin-like_PHP"/>
</dbReference>
<accession>A0A8K0CNI5</accession>
<evidence type="ECO:0000256" key="2">
    <source>
        <dbReference type="ARBA" id="ARBA00023180"/>
    </source>
</evidence>
<evidence type="ECO:0000313" key="5">
    <source>
        <dbReference type="Proteomes" id="UP000801492"/>
    </source>
</evidence>
<dbReference type="OrthoDB" id="282973at2759"/>
<dbReference type="InterPro" id="IPR029052">
    <property type="entry name" value="Metallo-depent_PP-like"/>
</dbReference>
<organism evidence="4 5">
    <name type="scientific">Ignelater luminosus</name>
    <name type="common">Cucubano</name>
    <name type="synonym">Pyrophorus luminosus</name>
    <dbReference type="NCBI Taxonomy" id="2038154"/>
    <lineage>
        <taxon>Eukaryota</taxon>
        <taxon>Metazoa</taxon>
        <taxon>Ecdysozoa</taxon>
        <taxon>Arthropoda</taxon>
        <taxon>Hexapoda</taxon>
        <taxon>Insecta</taxon>
        <taxon>Pterygota</taxon>
        <taxon>Neoptera</taxon>
        <taxon>Endopterygota</taxon>
        <taxon>Coleoptera</taxon>
        <taxon>Polyphaga</taxon>
        <taxon>Elateriformia</taxon>
        <taxon>Elateroidea</taxon>
        <taxon>Elateridae</taxon>
        <taxon>Agrypninae</taxon>
        <taxon>Pyrophorini</taxon>
        <taxon>Ignelater</taxon>
    </lineage>
</organism>
<evidence type="ECO:0000256" key="1">
    <source>
        <dbReference type="ARBA" id="ARBA00022801"/>
    </source>
</evidence>
<comment type="caution">
    <text evidence="4">The sequence shown here is derived from an EMBL/GenBank/DDBJ whole genome shotgun (WGS) entry which is preliminary data.</text>
</comment>
<dbReference type="PANTHER" id="PTHR10340">
    <property type="entry name" value="SPHINGOMYELIN PHOSPHODIESTERASE"/>
    <property type="match status" value="1"/>
</dbReference>
<dbReference type="GO" id="GO:0005615">
    <property type="term" value="C:extracellular space"/>
    <property type="evidence" value="ECO:0007669"/>
    <property type="project" value="TreeGrafter"/>
</dbReference>
<dbReference type="EMBL" id="VTPC01048155">
    <property type="protein sequence ID" value="KAF2890675.1"/>
    <property type="molecule type" value="Genomic_DNA"/>
</dbReference>
<feature type="domain" description="Calcineurin-like phosphoesterase" evidence="3">
    <location>
        <begin position="9"/>
        <end position="141"/>
    </location>
</feature>
<evidence type="ECO:0000313" key="4">
    <source>
        <dbReference type="EMBL" id="KAF2890675.1"/>
    </source>
</evidence>
<dbReference type="GO" id="GO:0006685">
    <property type="term" value="P:sphingomyelin catabolic process"/>
    <property type="evidence" value="ECO:0007669"/>
    <property type="project" value="TreeGrafter"/>
</dbReference>
<dbReference type="PANTHER" id="PTHR10340:SF29">
    <property type="entry name" value="SPHINGOMYELIN PHOSPHODIESTERASE"/>
    <property type="match status" value="1"/>
</dbReference>
<dbReference type="GO" id="GO:0061750">
    <property type="term" value="F:acid sphingomyelin phosphodiesterase activity"/>
    <property type="evidence" value="ECO:0007669"/>
    <property type="project" value="TreeGrafter"/>
</dbReference>